<accession>A0A1B3B7K5</accession>
<organism evidence="1 2">
    <name type="scientific">Kangiella sediminilitoris</name>
    <dbReference type="NCBI Taxonomy" id="1144748"/>
    <lineage>
        <taxon>Bacteria</taxon>
        <taxon>Pseudomonadati</taxon>
        <taxon>Pseudomonadota</taxon>
        <taxon>Gammaproteobacteria</taxon>
        <taxon>Kangiellales</taxon>
        <taxon>Kangiellaceae</taxon>
        <taxon>Kangiella</taxon>
    </lineage>
</organism>
<evidence type="ECO:0000313" key="1">
    <source>
        <dbReference type="EMBL" id="AOE48772.1"/>
    </source>
</evidence>
<protein>
    <submittedName>
        <fullName evidence="1">Shikimate kinase</fullName>
    </submittedName>
</protein>
<keyword evidence="1" id="KW-0808">Transferase</keyword>
<sequence>MIEGCYTDLLALVEDKSTKIIFMKLPVEVCISSAKAWPWEPHKYESKQAQDENLEMLIGWIGQYTEREDTFSYSYYQKFYDNFSGQKRVVTRNQNYI</sequence>
<name>A0A1B3B7K5_9GAMM</name>
<dbReference type="GO" id="GO:0016301">
    <property type="term" value="F:kinase activity"/>
    <property type="evidence" value="ECO:0007669"/>
    <property type="project" value="UniProtKB-KW"/>
</dbReference>
<dbReference type="AlphaFoldDB" id="A0A1B3B7K5"/>
<dbReference type="Proteomes" id="UP000094147">
    <property type="component" value="Chromosome"/>
</dbReference>
<dbReference type="RefSeq" id="WP_156768935.1">
    <property type="nucleotide sequence ID" value="NZ_CP012418.1"/>
</dbReference>
<dbReference type="STRING" id="1144748.KS2013_40"/>
<keyword evidence="2" id="KW-1185">Reference proteome</keyword>
<keyword evidence="1" id="KW-0418">Kinase</keyword>
<proteinExistence type="predicted"/>
<dbReference type="EMBL" id="CP012418">
    <property type="protein sequence ID" value="AOE48772.1"/>
    <property type="molecule type" value="Genomic_DNA"/>
</dbReference>
<dbReference type="OrthoDB" id="5296079at2"/>
<evidence type="ECO:0000313" key="2">
    <source>
        <dbReference type="Proteomes" id="UP000094147"/>
    </source>
</evidence>
<gene>
    <name evidence="1" type="ORF">KS2013_40</name>
</gene>
<dbReference type="KEGG" id="ksd:KS2013_40"/>
<dbReference type="PATRIC" id="fig|1144748.3.peg.40"/>
<reference evidence="2" key="1">
    <citation type="submission" date="2015-08" db="EMBL/GenBank/DDBJ databases">
        <authorList>
            <person name="Kim K.M."/>
        </authorList>
    </citation>
    <scope>NUCLEOTIDE SEQUENCE [LARGE SCALE GENOMIC DNA]</scope>
    <source>
        <strain evidence="2">KCTC 23892</strain>
    </source>
</reference>